<protein>
    <submittedName>
        <fullName evidence="2">Uncharacterized protein</fullName>
    </submittedName>
</protein>
<reference evidence="2" key="1">
    <citation type="submission" date="2015-09" db="EMBL/GenBank/DDBJ databases">
        <title>De novo assembly of Pectinophora gossypiella (Pink Bollworm) gut transcriptome.</title>
        <authorList>
            <person name="Tassone E.E."/>
        </authorList>
    </citation>
    <scope>NUCLEOTIDE SEQUENCE</scope>
</reference>
<accession>A0A1E1VYD6</accession>
<evidence type="ECO:0000313" key="2">
    <source>
        <dbReference type="EMBL" id="JAT79702.1"/>
    </source>
</evidence>
<feature type="compositionally biased region" description="Polar residues" evidence="1">
    <location>
        <begin position="97"/>
        <end position="112"/>
    </location>
</feature>
<evidence type="ECO:0000256" key="1">
    <source>
        <dbReference type="SAM" id="MobiDB-lite"/>
    </source>
</evidence>
<feature type="non-terminal residue" evidence="2">
    <location>
        <position position="1"/>
    </location>
</feature>
<proteinExistence type="predicted"/>
<feature type="region of interest" description="Disordered" evidence="1">
    <location>
        <begin position="92"/>
        <end position="112"/>
    </location>
</feature>
<sequence>SGSYLEMFRRQFTSLQREPEQQSSEEYEISSVKPEFGDTERESIGEDVVAQPPPDFYNTESYNEVYYEKLLNEEIAHLLDNSYEEGLAFNEEIRSKSPGTEDNNLRSVSEAT</sequence>
<dbReference type="AlphaFoldDB" id="A0A1E1VYD6"/>
<feature type="non-terminal residue" evidence="2">
    <location>
        <position position="112"/>
    </location>
</feature>
<feature type="compositionally biased region" description="Basic and acidic residues" evidence="1">
    <location>
        <begin position="35"/>
        <end position="44"/>
    </location>
</feature>
<name>A0A1E1VYD6_PECGO</name>
<dbReference type="EMBL" id="GDQN01011352">
    <property type="protein sequence ID" value="JAT79702.1"/>
    <property type="molecule type" value="Transcribed_RNA"/>
</dbReference>
<gene>
    <name evidence="2" type="ORF">g.18628</name>
</gene>
<organism evidence="2">
    <name type="scientific">Pectinophora gossypiella</name>
    <name type="common">Cotton pink bollworm</name>
    <name type="synonym">Depressaria gossypiella</name>
    <dbReference type="NCBI Taxonomy" id="13191"/>
    <lineage>
        <taxon>Eukaryota</taxon>
        <taxon>Metazoa</taxon>
        <taxon>Ecdysozoa</taxon>
        <taxon>Arthropoda</taxon>
        <taxon>Hexapoda</taxon>
        <taxon>Insecta</taxon>
        <taxon>Pterygota</taxon>
        <taxon>Neoptera</taxon>
        <taxon>Endopterygota</taxon>
        <taxon>Lepidoptera</taxon>
        <taxon>Glossata</taxon>
        <taxon>Ditrysia</taxon>
        <taxon>Gelechioidea</taxon>
        <taxon>Gelechiidae</taxon>
        <taxon>Apatetrinae</taxon>
        <taxon>Pectinophora</taxon>
    </lineage>
</organism>
<feature type="region of interest" description="Disordered" evidence="1">
    <location>
        <begin position="1"/>
        <end position="56"/>
    </location>
</feature>